<dbReference type="RefSeq" id="WP_007014212.1">
    <property type="nucleotide sequence ID" value="NZ_CP009292.1"/>
</dbReference>
<dbReference type="Proteomes" id="UP000004030">
    <property type="component" value="Unassembled WGS sequence"/>
</dbReference>
<accession>G6EG33</accession>
<dbReference type="AlphaFoldDB" id="G6EG33"/>
<sequence length="60" mass="6824">MHEWVMAAFMPSVGKVAAAQPCSYNLPCFTKLPRFWTVDRTERALDRQRSTGLLSLKPVN</sequence>
<comment type="caution">
    <text evidence="1">The sequence shown here is derived from an EMBL/GenBank/DDBJ whole genome shotgun (WGS) entry which is preliminary data.</text>
</comment>
<reference evidence="1 2" key="1">
    <citation type="journal article" date="2012" name="J. Bacteriol.">
        <title>Genome sequence of benzo(a)pyrene-degrading bacterium Novosphingobium pentaromativorans US6-1.</title>
        <authorList>
            <person name="Luo Y.R."/>
            <person name="Kang S.G."/>
            <person name="Kim S.J."/>
            <person name="Kim M.R."/>
            <person name="Li N."/>
            <person name="Lee J.H."/>
            <person name="Kwon K.K."/>
        </authorList>
    </citation>
    <scope>NUCLEOTIDE SEQUENCE [LARGE SCALE GENOMIC DNA]</scope>
    <source>
        <strain evidence="1 2">US6-1</strain>
    </source>
</reference>
<name>G6EG33_9SPHN</name>
<dbReference type="PATRIC" id="fig|1088721.3.peg.3260"/>
<organism evidence="1 2">
    <name type="scientific">Novosphingobium pentaromativorans US6-1</name>
    <dbReference type="NCBI Taxonomy" id="1088721"/>
    <lineage>
        <taxon>Bacteria</taxon>
        <taxon>Pseudomonadati</taxon>
        <taxon>Pseudomonadota</taxon>
        <taxon>Alphaproteobacteria</taxon>
        <taxon>Sphingomonadales</taxon>
        <taxon>Sphingomonadaceae</taxon>
        <taxon>Novosphingobium</taxon>
    </lineage>
</organism>
<gene>
    <name evidence="1" type="ORF">NSU_3304</name>
</gene>
<evidence type="ECO:0000313" key="1">
    <source>
        <dbReference type="EMBL" id="EHJ59722.1"/>
    </source>
</evidence>
<protein>
    <submittedName>
        <fullName evidence="1">Uncharacterized protein</fullName>
    </submittedName>
</protein>
<keyword evidence="2" id="KW-1185">Reference proteome</keyword>
<evidence type="ECO:0000313" key="2">
    <source>
        <dbReference type="Proteomes" id="UP000004030"/>
    </source>
</evidence>
<proteinExistence type="predicted"/>
<dbReference type="EMBL" id="AGFM01000054">
    <property type="protein sequence ID" value="EHJ59722.1"/>
    <property type="molecule type" value="Genomic_DNA"/>
</dbReference>